<comment type="similarity">
    <text evidence="4">In the C-terminal section; belongs to the glycosyl hydrolase 73 family.</text>
</comment>
<dbReference type="GO" id="GO:0044780">
    <property type="term" value="P:bacterial-type flagellum assembly"/>
    <property type="evidence" value="ECO:0007669"/>
    <property type="project" value="InterPro"/>
</dbReference>
<evidence type="ECO:0000313" key="14">
    <source>
        <dbReference type="Proteomes" id="UP000568664"/>
    </source>
</evidence>
<dbReference type="GO" id="GO:0004040">
    <property type="term" value="F:amidase activity"/>
    <property type="evidence" value="ECO:0007669"/>
    <property type="project" value="InterPro"/>
</dbReference>
<dbReference type="Pfam" id="PF01832">
    <property type="entry name" value="Glucosaminidase"/>
    <property type="match status" value="1"/>
</dbReference>
<evidence type="ECO:0000256" key="2">
    <source>
        <dbReference type="ARBA" id="ARBA00004418"/>
    </source>
</evidence>
<keyword evidence="7" id="KW-1005">Bacterial flagellum biogenesis</keyword>
<evidence type="ECO:0000256" key="4">
    <source>
        <dbReference type="ARBA" id="ARBA00007974"/>
    </source>
</evidence>
<dbReference type="PANTHER" id="PTHR33308:SF9">
    <property type="entry name" value="PEPTIDOGLYCAN HYDROLASE FLGJ"/>
    <property type="match status" value="1"/>
</dbReference>
<evidence type="ECO:0000256" key="6">
    <source>
        <dbReference type="ARBA" id="ARBA00022764"/>
    </source>
</evidence>
<accession>A0A7Y0LFR0</accession>
<evidence type="ECO:0000259" key="12">
    <source>
        <dbReference type="SMART" id="SM00047"/>
    </source>
</evidence>
<dbReference type="InterPro" id="IPR051056">
    <property type="entry name" value="Glycosyl_Hydrolase_73"/>
</dbReference>
<comment type="subcellular location">
    <subcellularLocation>
        <location evidence="2">Periplasm</location>
    </subcellularLocation>
</comment>
<dbReference type="PRINTS" id="PR01002">
    <property type="entry name" value="FLGFLGJ"/>
</dbReference>
<dbReference type="AlphaFoldDB" id="A0A7Y0LFR0"/>
<dbReference type="GO" id="GO:0016798">
    <property type="term" value="F:hydrolase activity, acting on glycosyl bonds"/>
    <property type="evidence" value="ECO:0007669"/>
    <property type="project" value="UniProtKB-KW"/>
</dbReference>
<keyword evidence="13" id="KW-0282">Flagellum</keyword>
<dbReference type="InterPro" id="IPR019301">
    <property type="entry name" value="Flagellar_prot_FlgJ_N"/>
</dbReference>
<comment type="function">
    <text evidence="1">Flagellum-specific muramidase which hydrolyzes the peptidoglycan layer to assemble the rod structure in the periplasmic space.</text>
</comment>
<keyword evidence="8 13" id="KW-0378">Hydrolase</keyword>
<evidence type="ECO:0000256" key="8">
    <source>
        <dbReference type="ARBA" id="ARBA00022801"/>
    </source>
</evidence>
<keyword evidence="13" id="KW-0969">Cilium</keyword>
<evidence type="ECO:0000313" key="13">
    <source>
        <dbReference type="EMBL" id="NMP32881.1"/>
    </source>
</evidence>
<keyword evidence="9 13" id="KW-0326">Glycosidase</keyword>
<keyword evidence="10" id="KW-0961">Cell wall biogenesis/degradation</keyword>
<dbReference type="NCBIfam" id="TIGR02541">
    <property type="entry name" value="flagell_FlgJ"/>
    <property type="match status" value="1"/>
</dbReference>
<dbReference type="InterPro" id="IPR002901">
    <property type="entry name" value="MGlyc_endo_b_GlcNAc-like_dom"/>
</dbReference>
<proteinExistence type="inferred from homology"/>
<dbReference type="Proteomes" id="UP000568664">
    <property type="component" value="Unassembled WGS sequence"/>
</dbReference>
<dbReference type="Pfam" id="PF10135">
    <property type="entry name" value="Rod-binding"/>
    <property type="match status" value="1"/>
</dbReference>
<evidence type="ECO:0000256" key="5">
    <source>
        <dbReference type="ARBA" id="ARBA00013433"/>
    </source>
</evidence>
<reference evidence="13 14" key="1">
    <citation type="submission" date="2020-04" db="EMBL/GenBank/DDBJ databases">
        <title>Thalassotalea sp. M1531, isolated from the surface of marine red alga.</title>
        <authorList>
            <person name="Pang L."/>
            <person name="Lu D.-C."/>
        </authorList>
    </citation>
    <scope>NUCLEOTIDE SEQUENCE [LARGE SCALE GENOMIC DNA]</scope>
    <source>
        <strain evidence="13 14">M1531</strain>
    </source>
</reference>
<evidence type="ECO:0000256" key="9">
    <source>
        <dbReference type="ARBA" id="ARBA00023295"/>
    </source>
</evidence>
<comment type="caution">
    <text evidence="13">The sequence shown here is derived from an EMBL/GenBank/DDBJ whole genome shotgun (WGS) entry which is preliminary data.</text>
</comment>
<dbReference type="RefSeq" id="WP_169076205.1">
    <property type="nucleotide sequence ID" value="NZ_JABBXH010000005.1"/>
</dbReference>
<organism evidence="13 14">
    <name type="scientific">Thalassotalea algicola</name>
    <dbReference type="NCBI Taxonomy" id="2716224"/>
    <lineage>
        <taxon>Bacteria</taxon>
        <taxon>Pseudomonadati</taxon>
        <taxon>Pseudomonadota</taxon>
        <taxon>Gammaproteobacteria</taxon>
        <taxon>Alteromonadales</taxon>
        <taxon>Colwelliaceae</taxon>
        <taxon>Thalassotalea</taxon>
    </lineage>
</organism>
<protein>
    <recommendedName>
        <fullName evidence="5">Peptidoglycan hydrolase FlgJ</fullName>
    </recommendedName>
    <alternativeName>
        <fullName evidence="11">Muramidase FlgJ</fullName>
    </alternativeName>
</protein>
<dbReference type="GO" id="GO:0042597">
    <property type="term" value="C:periplasmic space"/>
    <property type="evidence" value="ECO:0007669"/>
    <property type="project" value="UniProtKB-SubCell"/>
</dbReference>
<evidence type="ECO:0000256" key="7">
    <source>
        <dbReference type="ARBA" id="ARBA00022795"/>
    </source>
</evidence>
<evidence type="ECO:0000256" key="10">
    <source>
        <dbReference type="ARBA" id="ARBA00023316"/>
    </source>
</evidence>
<comment type="similarity">
    <text evidence="3">In the N-terminal section; belongs to the FlgJ family.</text>
</comment>
<gene>
    <name evidence="13" type="primary">flgJ</name>
    <name evidence="13" type="ORF">HII17_15090</name>
</gene>
<dbReference type="InterPro" id="IPR013377">
    <property type="entry name" value="FlgJ"/>
</dbReference>
<dbReference type="Gene3D" id="1.10.530.10">
    <property type="match status" value="1"/>
</dbReference>
<evidence type="ECO:0000256" key="1">
    <source>
        <dbReference type="ARBA" id="ARBA00002954"/>
    </source>
</evidence>
<feature type="domain" description="Mannosyl-glycoprotein endo-beta-N-acetylglucosamidase-like" evidence="12">
    <location>
        <begin position="165"/>
        <end position="318"/>
    </location>
</feature>
<dbReference type="SMART" id="SM00047">
    <property type="entry name" value="LYZ2"/>
    <property type="match status" value="1"/>
</dbReference>
<sequence length="319" mass="35827">MDNKLAEARNFFDLNSLNNIRQQANETDQASKKAALKEAAQQFESIFMQMLLKSMRKAEEVLESDSPFNSQSTKFYRDMHDQQLAVEMSANGSLGLAELIERQLGGGDGNFTPSSVLRTEQQAPKAFKIEQFAEKFLQGPSNNRQVNDNSVLLNSQTKESEITFKAPKDFVTALQEPAKTVQKQLGIPFEVVIAQAALETGWGQKVIKTNNGKSSNNLFNIKADRRWAGDSINKDTLEYEQGAMVKKREPFRVYDSIKDSVNDYVNFLSSGERYQEALTKPENVEHFLQGLQKAGYATDPKYAEKIMGTLKTVTNLLSN</sequence>
<keyword evidence="13" id="KW-0966">Cell projection</keyword>
<dbReference type="GO" id="GO:0071973">
    <property type="term" value="P:bacterial-type flagellum-dependent cell motility"/>
    <property type="evidence" value="ECO:0007669"/>
    <property type="project" value="TreeGrafter"/>
</dbReference>
<dbReference type="EMBL" id="JABBXH010000005">
    <property type="protein sequence ID" value="NMP32881.1"/>
    <property type="molecule type" value="Genomic_DNA"/>
</dbReference>
<name>A0A7Y0LFR0_9GAMM</name>
<keyword evidence="6" id="KW-0574">Periplasm</keyword>
<keyword evidence="14" id="KW-1185">Reference proteome</keyword>
<evidence type="ECO:0000256" key="3">
    <source>
        <dbReference type="ARBA" id="ARBA00006880"/>
    </source>
</evidence>
<dbReference type="GO" id="GO:0071555">
    <property type="term" value="P:cell wall organization"/>
    <property type="evidence" value="ECO:0007669"/>
    <property type="project" value="UniProtKB-KW"/>
</dbReference>
<dbReference type="PANTHER" id="PTHR33308">
    <property type="entry name" value="PEPTIDOGLYCAN HYDROLASE FLGJ"/>
    <property type="match status" value="1"/>
</dbReference>
<dbReference type="Gene3D" id="2.10.70.40">
    <property type="entry name" value="peptidoglycan hydrolase"/>
    <property type="match status" value="1"/>
</dbReference>
<evidence type="ECO:0000256" key="11">
    <source>
        <dbReference type="ARBA" id="ARBA00030835"/>
    </source>
</evidence>